<evidence type="ECO:0000256" key="6">
    <source>
        <dbReference type="ARBA" id="ARBA00022694"/>
    </source>
</evidence>
<protein>
    <recommendedName>
        <fullName evidence="10">L-threonylcarbamoyladenylate synthase</fullName>
        <ecNumber evidence="3">2.7.7.87</ecNumber>
    </recommendedName>
    <alternativeName>
        <fullName evidence="10">L-threonylcarbamoyladenylate synthase</fullName>
    </alternativeName>
</protein>
<dbReference type="AlphaFoldDB" id="A0A1M7S2Y8"/>
<evidence type="ECO:0000256" key="9">
    <source>
        <dbReference type="ARBA" id="ARBA00022840"/>
    </source>
</evidence>
<comment type="catalytic activity">
    <reaction evidence="11">
        <text>L-threonine + hydrogencarbonate + ATP = L-threonylcarbamoyladenylate + diphosphate + H2O</text>
        <dbReference type="Rhea" id="RHEA:36407"/>
        <dbReference type="ChEBI" id="CHEBI:15377"/>
        <dbReference type="ChEBI" id="CHEBI:17544"/>
        <dbReference type="ChEBI" id="CHEBI:30616"/>
        <dbReference type="ChEBI" id="CHEBI:33019"/>
        <dbReference type="ChEBI" id="CHEBI:57926"/>
        <dbReference type="ChEBI" id="CHEBI:73682"/>
        <dbReference type="EC" id="2.7.7.87"/>
    </reaction>
</comment>
<evidence type="ECO:0000313" key="14">
    <source>
        <dbReference type="Proteomes" id="UP000184428"/>
    </source>
</evidence>
<feature type="domain" description="YrdC-like" evidence="12">
    <location>
        <begin position="6"/>
        <end position="200"/>
    </location>
</feature>
<sequence length="214" mass="22194">MEVIAAEDLPRAAAALQAGGVVVVPTARWYMMCADASNAGACSRLFVSKARAATKPLAYVLPRARLAEDEFVLSASARRLAAAFWPGNLALVLPWRDTSRGQRLSSVGTPHALVTSDPGVLGELAAVAAVPLAATTVNVSTVDGSSPGPAITTGEVQRFTERTGLTIDFCVEGGITPVNNHLTIVDCTTDRPVLVRTGVVHERAVAAALAAIPQ</sequence>
<dbReference type="GO" id="GO:0005524">
    <property type="term" value="F:ATP binding"/>
    <property type="evidence" value="ECO:0007669"/>
    <property type="project" value="UniProtKB-KW"/>
</dbReference>
<dbReference type="OrthoDB" id="9814580at2"/>
<evidence type="ECO:0000256" key="4">
    <source>
        <dbReference type="ARBA" id="ARBA00022490"/>
    </source>
</evidence>
<keyword evidence="8" id="KW-0547">Nucleotide-binding</keyword>
<evidence type="ECO:0000259" key="12">
    <source>
        <dbReference type="PROSITE" id="PS51163"/>
    </source>
</evidence>
<dbReference type="PANTHER" id="PTHR17490:SF16">
    <property type="entry name" value="THREONYLCARBAMOYL-AMP SYNTHASE"/>
    <property type="match status" value="1"/>
</dbReference>
<comment type="subcellular location">
    <subcellularLocation>
        <location evidence="1">Cytoplasm</location>
    </subcellularLocation>
</comment>
<dbReference type="InterPro" id="IPR050156">
    <property type="entry name" value="TC-AMP_synthase_SUA5"/>
</dbReference>
<accession>A0A1M7S2Y8</accession>
<dbReference type="Pfam" id="PF01300">
    <property type="entry name" value="Sua5_yciO_yrdC"/>
    <property type="match status" value="1"/>
</dbReference>
<keyword evidence="6" id="KW-0819">tRNA processing</keyword>
<comment type="similarity">
    <text evidence="2">Belongs to the SUA5 family.</text>
</comment>
<dbReference type="Proteomes" id="UP000184428">
    <property type="component" value="Unassembled WGS sequence"/>
</dbReference>
<dbReference type="GO" id="GO:0008033">
    <property type="term" value="P:tRNA processing"/>
    <property type="evidence" value="ECO:0007669"/>
    <property type="project" value="UniProtKB-KW"/>
</dbReference>
<dbReference type="PANTHER" id="PTHR17490">
    <property type="entry name" value="SUA5"/>
    <property type="match status" value="1"/>
</dbReference>
<dbReference type="SUPFAM" id="SSF55821">
    <property type="entry name" value="YrdC/RibB"/>
    <property type="match status" value="1"/>
</dbReference>
<dbReference type="GO" id="GO:0061710">
    <property type="term" value="F:L-threonylcarbamoyladenylate synthase"/>
    <property type="evidence" value="ECO:0007669"/>
    <property type="project" value="UniProtKB-EC"/>
</dbReference>
<evidence type="ECO:0000256" key="11">
    <source>
        <dbReference type="ARBA" id="ARBA00048366"/>
    </source>
</evidence>
<dbReference type="GO" id="GO:0005737">
    <property type="term" value="C:cytoplasm"/>
    <property type="evidence" value="ECO:0007669"/>
    <property type="project" value="UniProtKB-SubCell"/>
</dbReference>
<evidence type="ECO:0000256" key="2">
    <source>
        <dbReference type="ARBA" id="ARBA00007663"/>
    </source>
</evidence>
<keyword evidence="4" id="KW-0963">Cytoplasm</keyword>
<gene>
    <name evidence="13" type="ORF">SAMN05660350_00421</name>
</gene>
<organism evidence="13 14">
    <name type="scientific">Geodermatophilus obscurus</name>
    <dbReference type="NCBI Taxonomy" id="1861"/>
    <lineage>
        <taxon>Bacteria</taxon>
        <taxon>Bacillati</taxon>
        <taxon>Actinomycetota</taxon>
        <taxon>Actinomycetes</taxon>
        <taxon>Geodermatophilales</taxon>
        <taxon>Geodermatophilaceae</taxon>
        <taxon>Geodermatophilus</taxon>
    </lineage>
</organism>
<keyword evidence="9" id="KW-0067">ATP-binding</keyword>
<dbReference type="PROSITE" id="PS51163">
    <property type="entry name" value="YRDC"/>
    <property type="match status" value="1"/>
</dbReference>
<dbReference type="RefSeq" id="WP_072912279.1">
    <property type="nucleotide sequence ID" value="NZ_FRDM01000001.1"/>
</dbReference>
<dbReference type="GO" id="GO:0006450">
    <property type="term" value="P:regulation of translational fidelity"/>
    <property type="evidence" value="ECO:0007669"/>
    <property type="project" value="TreeGrafter"/>
</dbReference>
<keyword evidence="5" id="KW-0808">Transferase</keyword>
<dbReference type="Gene3D" id="3.90.870.10">
    <property type="entry name" value="DHBP synthase"/>
    <property type="match status" value="1"/>
</dbReference>
<evidence type="ECO:0000256" key="10">
    <source>
        <dbReference type="ARBA" id="ARBA00029774"/>
    </source>
</evidence>
<dbReference type="EC" id="2.7.7.87" evidence="3"/>
<evidence type="ECO:0000256" key="1">
    <source>
        <dbReference type="ARBA" id="ARBA00004496"/>
    </source>
</evidence>
<dbReference type="GO" id="GO:0003725">
    <property type="term" value="F:double-stranded RNA binding"/>
    <property type="evidence" value="ECO:0007669"/>
    <property type="project" value="InterPro"/>
</dbReference>
<reference evidence="13 14" key="1">
    <citation type="submission" date="2016-12" db="EMBL/GenBank/DDBJ databases">
        <authorList>
            <person name="Song W.-J."/>
            <person name="Kurnit D.M."/>
        </authorList>
    </citation>
    <scope>NUCLEOTIDE SEQUENCE [LARGE SCALE GENOMIC DNA]</scope>
    <source>
        <strain evidence="13 14">DSM 43162</strain>
    </source>
</reference>
<evidence type="ECO:0000256" key="5">
    <source>
        <dbReference type="ARBA" id="ARBA00022679"/>
    </source>
</evidence>
<dbReference type="InterPro" id="IPR006070">
    <property type="entry name" value="Sua5-like_dom"/>
</dbReference>
<proteinExistence type="inferred from homology"/>
<keyword evidence="7" id="KW-0548">Nucleotidyltransferase</keyword>
<evidence type="ECO:0000256" key="3">
    <source>
        <dbReference type="ARBA" id="ARBA00012584"/>
    </source>
</evidence>
<name>A0A1M7S2Y8_9ACTN</name>
<evidence type="ECO:0000313" key="13">
    <source>
        <dbReference type="EMBL" id="SHN52735.1"/>
    </source>
</evidence>
<dbReference type="EMBL" id="FRDM01000001">
    <property type="protein sequence ID" value="SHN52735.1"/>
    <property type="molecule type" value="Genomic_DNA"/>
</dbReference>
<dbReference type="InterPro" id="IPR017945">
    <property type="entry name" value="DHBP_synth_RibB-like_a/b_dom"/>
</dbReference>
<dbReference type="GO" id="GO:0000049">
    <property type="term" value="F:tRNA binding"/>
    <property type="evidence" value="ECO:0007669"/>
    <property type="project" value="TreeGrafter"/>
</dbReference>
<evidence type="ECO:0000256" key="7">
    <source>
        <dbReference type="ARBA" id="ARBA00022695"/>
    </source>
</evidence>
<evidence type="ECO:0000256" key="8">
    <source>
        <dbReference type="ARBA" id="ARBA00022741"/>
    </source>
</evidence>